<reference evidence="11" key="1">
    <citation type="submission" date="2021-01" db="EMBL/GenBank/DDBJ databases">
        <authorList>
            <person name="Li R."/>
            <person name="Bekaert M."/>
        </authorList>
    </citation>
    <scope>NUCLEOTIDE SEQUENCE</scope>
    <source>
        <strain evidence="11">Farmed</strain>
    </source>
</reference>
<evidence type="ECO:0000313" key="11">
    <source>
        <dbReference type="EMBL" id="CAE1323248.1"/>
    </source>
</evidence>
<dbReference type="GO" id="GO:0008253">
    <property type="term" value="F:5'-nucleotidase activity"/>
    <property type="evidence" value="ECO:0007669"/>
    <property type="project" value="UniProtKB-EC"/>
</dbReference>
<dbReference type="EC" id="3.1.3.5" evidence="3 9"/>
<feature type="chain" id="PRO_5033015179" description="5'-nucleotidase" evidence="10">
    <location>
        <begin position="18"/>
        <end position="332"/>
    </location>
</feature>
<dbReference type="Pfam" id="PF05822">
    <property type="entry name" value="UMPH-1"/>
    <property type="match status" value="1"/>
</dbReference>
<dbReference type="GO" id="GO:0009117">
    <property type="term" value="P:nucleotide metabolic process"/>
    <property type="evidence" value="ECO:0007669"/>
    <property type="project" value="UniProtKB-KW"/>
</dbReference>
<evidence type="ECO:0000256" key="9">
    <source>
        <dbReference type="RuleBase" id="RU361276"/>
    </source>
</evidence>
<keyword evidence="9" id="KW-0963">Cytoplasm</keyword>
<evidence type="ECO:0000256" key="3">
    <source>
        <dbReference type="ARBA" id="ARBA00012643"/>
    </source>
</evidence>
<comment type="similarity">
    <text evidence="2 9">Belongs to the pyrimidine 5'-nucleotidase family.</text>
</comment>
<dbReference type="GO" id="GO:0000287">
    <property type="term" value="F:magnesium ion binding"/>
    <property type="evidence" value="ECO:0007669"/>
    <property type="project" value="InterPro"/>
</dbReference>
<dbReference type="PANTHER" id="PTHR13045">
    <property type="entry name" value="5'-NUCLEOTIDASE"/>
    <property type="match status" value="1"/>
</dbReference>
<dbReference type="EMBL" id="CAHIKZ030005360">
    <property type="protein sequence ID" value="CAE1323248.1"/>
    <property type="molecule type" value="Genomic_DNA"/>
</dbReference>
<dbReference type="FunFam" id="1.10.150.340:FF:000001">
    <property type="entry name" value="Cytosolic 5-nucleotidase 3-like"/>
    <property type="match status" value="1"/>
</dbReference>
<dbReference type="FunFam" id="3.40.50.1000:FF:000032">
    <property type="entry name" value="Cytosolic 5-nucleotidase 3-like"/>
    <property type="match status" value="1"/>
</dbReference>
<dbReference type="Gene3D" id="1.10.150.340">
    <property type="entry name" value="Pyrimidine 5'-nucleotidase (UMPH-1), N-terminal domain"/>
    <property type="match status" value="1"/>
</dbReference>
<comment type="catalytic activity">
    <reaction evidence="1 9">
        <text>a ribonucleoside 5'-phosphate + H2O = a ribonucleoside + phosphate</text>
        <dbReference type="Rhea" id="RHEA:12484"/>
        <dbReference type="ChEBI" id="CHEBI:15377"/>
        <dbReference type="ChEBI" id="CHEBI:18254"/>
        <dbReference type="ChEBI" id="CHEBI:43474"/>
        <dbReference type="ChEBI" id="CHEBI:58043"/>
        <dbReference type="EC" id="3.1.3.5"/>
    </reaction>
</comment>
<dbReference type="PANTHER" id="PTHR13045:SF0">
    <property type="entry name" value="7-METHYLGUANOSINE PHOSPHATE-SPECIFIC 5'-NUCLEOTIDASE"/>
    <property type="match status" value="1"/>
</dbReference>
<evidence type="ECO:0000256" key="1">
    <source>
        <dbReference type="ARBA" id="ARBA00000815"/>
    </source>
</evidence>
<dbReference type="Proteomes" id="UP000597762">
    <property type="component" value="Unassembled WGS sequence"/>
</dbReference>
<organism evidence="11 12">
    <name type="scientific">Acanthosepion pharaonis</name>
    <name type="common">Pharaoh cuttlefish</name>
    <name type="synonym">Sepia pharaonis</name>
    <dbReference type="NCBI Taxonomy" id="158019"/>
    <lineage>
        <taxon>Eukaryota</taxon>
        <taxon>Metazoa</taxon>
        <taxon>Spiralia</taxon>
        <taxon>Lophotrochozoa</taxon>
        <taxon>Mollusca</taxon>
        <taxon>Cephalopoda</taxon>
        <taxon>Coleoidea</taxon>
        <taxon>Decapodiformes</taxon>
        <taxon>Sepiida</taxon>
        <taxon>Sepiina</taxon>
        <taxon>Sepiidae</taxon>
        <taxon>Acanthosepion</taxon>
    </lineage>
</organism>
<dbReference type="SFLD" id="SFLDG01128">
    <property type="entry name" value="C1.4:_5'-Nucleotidase_Like"/>
    <property type="match status" value="1"/>
</dbReference>
<dbReference type="AlphaFoldDB" id="A0A812EDH0"/>
<evidence type="ECO:0000256" key="5">
    <source>
        <dbReference type="ARBA" id="ARBA00022741"/>
    </source>
</evidence>
<dbReference type="OrthoDB" id="10014216at2759"/>
<keyword evidence="10" id="KW-0732">Signal</keyword>
<dbReference type="InterPro" id="IPR023214">
    <property type="entry name" value="HAD_sf"/>
</dbReference>
<dbReference type="SUPFAM" id="SSF56784">
    <property type="entry name" value="HAD-like"/>
    <property type="match status" value="1"/>
</dbReference>
<gene>
    <name evidence="11" type="ORF">SPHA_73086</name>
</gene>
<sequence>MFLLVCYILSTTPSSLTVQAQHVALPVQISCPILTPQLPELASSNVHIADISRVNEVIKKFISDGPGKLQVISDFDHTLSSHTYNNKSCPSCHSILDNSLLLPEDFRVKAAELRNIYYPIEIDPNLGIEQKIPKMVEWWTEAHKNLERLRISRDSLKKMVAESSARLRDGCDILFQNLEQHNVPLLIFSAGLGDIIREILEQKSKVYSNMKIVSNFMKFDEQNLMSGFEGNIIHTFNKNENAVHKSEYFEQLKARSNIILMGDSLGDLRMADGVEENSVQLKIGYLNEKVDESLETYKKSYDICPPGIFLCKFQPVTLGYSVQLLSKEIPFL</sequence>
<proteinExistence type="inferred from homology"/>
<comment type="caution">
    <text evidence="11">The sequence shown here is derived from an EMBL/GenBank/DDBJ whole genome shotgun (WGS) entry which is preliminary data.</text>
</comment>
<dbReference type="GO" id="GO:0000166">
    <property type="term" value="F:nucleotide binding"/>
    <property type="evidence" value="ECO:0007669"/>
    <property type="project" value="UniProtKB-KW"/>
</dbReference>
<keyword evidence="12" id="KW-1185">Reference proteome</keyword>
<keyword evidence="6 9" id="KW-0378">Hydrolase</keyword>
<keyword evidence="5 9" id="KW-0547">Nucleotide-binding</keyword>
<keyword evidence="8 9" id="KW-0546">Nucleotide metabolism</keyword>
<dbReference type="Gene3D" id="3.40.50.1000">
    <property type="entry name" value="HAD superfamily/HAD-like"/>
    <property type="match status" value="1"/>
</dbReference>
<protein>
    <recommendedName>
        <fullName evidence="3 9">5'-nucleotidase</fullName>
        <ecNumber evidence="3 9">3.1.3.5</ecNumber>
    </recommendedName>
</protein>
<keyword evidence="4" id="KW-0479">Metal-binding</keyword>
<dbReference type="SFLD" id="SFLDS00003">
    <property type="entry name" value="Haloacid_Dehalogenase"/>
    <property type="match status" value="1"/>
</dbReference>
<evidence type="ECO:0000313" key="12">
    <source>
        <dbReference type="Proteomes" id="UP000597762"/>
    </source>
</evidence>
<evidence type="ECO:0000256" key="10">
    <source>
        <dbReference type="SAM" id="SignalP"/>
    </source>
</evidence>
<feature type="signal peptide" evidence="10">
    <location>
        <begin position="1"/>
        <end position="17"/>
    </location>
</feature>
<dbReference type="GO" id="GO:0005737">
    <property type="term" value="C:cytoplasm"/>
    <property type="evidence" value="ECO:0007669"/>
    <property type="project" value="UniProtKB-SubCell"/>
</dbReference>
<comment type="subcellular location">
    <subcellularLocation>
        <location evidence="9">Cytoplasm</location>
    </subcellularLocation>
</comment>
<evidence type="ECO:0000256" key="7">
    <source>
        <dbReference type="ARBA" id="ARBA00022842"/>
    </source>
</evidence>
<dbReference type="InterPro" id="IPR036412">
    <property type="entry name" value="HAD-like_sf"/>
</dbReference>
<evidence type="ECO:0000256" key="2">
    <source>
        <dbReference type="ARBA" id="ARBA00008389"/>
    </source>
</evidence>
<evidence type="ECO:0000256" key="4">
    <source>
        <dbReference type="ARBA" id="ARBA00022723"/>
    </source>
</evidence>
<evidence type="ECO:0000256" key="6">
    <source>
        <dbReference type="ARBA" id="ARBA00022801"/>
    </source>
</evidence>
<evidence type="ECO:0000256" key="8">
    <source>
        <dbReference type="ARBA" id="ARBA00023080"/>
    </source>
</evidence>
<accession>A0A812EDH0</accession>
<dbReference type="InterPro" id="IPR006434">
    <property type="entry name" value="Pyrimidine_nucleotidase_eu"/>
</dbReference>
<keyword evidence="7" id="KW-0460">Magnesium</keyword>
<name>A0A812EDH0_ACAPH</name>
<dbReference type="NCBIfam" id="TIGR01544">
    <property type="entry name" value="HAD-SF-IE"/>
    <property type="match status" value="1"/>
</dbReference>